<organism evidence="1 2">
    <name type="scientific">Amycolatopsis tolypomycina</name>
    <dbReference type="NCBI Taxonomy" id="208445"/>
    <lineage>
        <taxon>Bacteria</taxon>
        <taxon>Bacillati</taxon>
        <taxon>Actinomycetota</taxon>
        <taxon>Actinomycetes</taxon>
        <taxon>Pseudonocardiales</taxon>
        <taxon>Pseudonocardiaceae</taxon>
        <taxon>Amycolatopsis</taxon>
    </lineage>
</organism>
<sequence>MLADPAVRDGGGLRFGAAAGRPRVADDLVLPDRVVVERLDVAVGRFEPGLAVGFGGGAEERGAGLGCGAGAVEGIAGFDGFGAGYPTG</sequence>
<evidence type="ECO:0000313" key="1">
    <source>
        <dbReference type="EMBL" id="SED05946.1"/>
    </source>
</evidence>
<reference evidence="2" key="1">
    <citation type="submission" date="2016-10" db="EMBL/GenBank/DDBJ databases">
        <authorList>
            <person name="Varghese N."/>
            <person name="Submissions S."/>
        </authorList>
    </citation>
    <scope>NUCLEOTIDE SEQUENCE [LARGE SCALE GENOMIC DNA]</scope>
    <source>
        <strain evidence="2">DSM 44544</strain>
    </source>
</reference>
<accession>A0A1H4XK06</accession>
<dbReference type="RefSeq" id="WP_091313978.1">
    <property type="nucleotide sequence ID" value="NZ_FNSO01000004.1"/>
</dbReference>
<dbReference type="EMBL" id="FNSO01000004">
    <property type="protein sequence ID" value="SED05946.1"/>
    <property type="molecule type" value="Genomic_DNA"/>
</dbReference>
<proteinExistence type="predicted"/>
<protein>
    <submittedName>
        <fullName evidence="1">Uncharacterized protein</fullName>
    </submittedName>
</protein>
<dbReference type="STRING" id="208445.SAMN04489727_6223"/>
<dbReference type="AlphaFoldDB" id="A0A1H4XK06"/>
<gene>
    <name evidence="1" type="ORF">SAMN04489727_6223</name>
</gene>
<name>A0A1H4XK06_9PSEU</name>
<dbReference type="Proteomes" id="UP000199622">
    <property type="component" value="Unassembled WGS sequence"/>
</dbReference>
<evidence type="ECO:0000313" key="2">
    <source>
        <dbReference type="Proteomes" id="UP000199622"/>
    </source>
</evidence>
<keyword evidence="2" id="KW-1185">Reference proteome</keyword>